<reference evidence="1 2" key="1">
    <citation type="submission" date="2015-09" db="EMBL/GenBank/DDBJ databases">
        <authorList>
            <consortium name="Pathogen Informatics"/>
        </authorList>
    </citation>
    <scope>NUCLEOTIDE SEQUENCE [LARGE SCALE GENOMIC DNA]</scope>
    <source>
        <strain evidence="1 2">2789STDY5834957</strain>
    </source>
</reference>
<name>A0A174W971_9FIRM</name>
<accession>A0A174W971</accession>
<dbReference type="Proteomes" id="UP000095762">
    <property type="component" value="Unassembled WGS sequence"/>
</dbReference>
<evidence type="ECO:0000313" key="1">
    <source>
        <dbReference type="EMBL" id="CUQ40750.1"/>
    </source>
</evidence>
<dbReference type="EMBL" id="CZBP01000046">
    <property type="protein sequence ID" value="CUQ40750.1"/>
    <property type="molecule type" value="Genomic_DNA"/>
</dbReference>
<sequence length="240" mass="27258">MNTQKDTLTEEQKADLRKKLMDWNTAKTCIRSYLTTPAKANRFFDRSYPCYKLYNTGLIVTFYLVLSENSDNIEILNIDDRLLHGWNVDIEALKQAAEIGDKARGYKVESLSDLIGEMGDKATQEAYSEVNFLNEYVVTTSPRHSVSYAAAGIVTQEVRQQLRELFPCGCYLFPASIHDIIILDKTEVNEDFAELIHDNITRTTYANDTSNYNPDSEFLSDIVLQYNPGTDTYTIAGSDL</sequence>
<protein>
    <submittedName>
        <fullName evidence="1">Uncharacterized protein</fullName>
    </submittedName>
</protein>
<gene>
    <name evidence="1" type="ORF">ERS852569_03723</name>
</gene>
<proteinExistence type="predicted"/>
<organism evidence="1 2">
    <name type="scientific">Blautia obeum</name>
    <dbReference type="NCBI Taxonomy" id="40520"/>
    <lineage>
        <taxon>Bacteria</taxon>
        <taxon>Bacillati</taxon>
        <taxon>Bacillota</taxon>
        <taxon>Clostridia</taxon>
        <taxon>Lachnospirales</taxon>
        <taxon>Lachnospiraceae</taxon>
        <taxon>Blautia</taxon>
    </lineage>
</organism>
<dbReference type="Pfam" id="PF18941">
    <property type="entry name" value="DUF5688"/>
    <property type="match status" value="1"/>
</dbReference>
<dbReference type="InterPro" id="IPR043743">
    <property type="entry name" value="DUF5688"/>
</dbReference>
<dbReference type="AlphaFoldDB" id="A0A174W971"/>
<evidence type="ECO:0000313" key="2">
    <source>
        <dbReference type="Proteomes" id="UP000095762"/>
    </source>
</evidence>
<dbReference type="RefSeq" id="WP_055060647.1">
    <property type="nucleotide sequence ID" value="NZ_CZBP01000046.1"/>
</dbReference>